<name>A0A0V0HWJ7_SOLCH</name>
<keyword evidence="1" id="KW-1133">Transmembrane helix</keyword>
<sequence length="69" mass="8485">MDQVPQRYTNNLTLGFMRVLGMCLWFHEKTDIAFVIMWYMYAGIFYFIIYDWESVLIIVYVLFRVTVLW</sequence>
<proteinExistence type="predicted"/>
<reference evidence="2" key="1">
    <citation type="submission" date="2015-12" db="EMBL/GenBank/DDBJ databases">
        <title>Gene expression during late stages of embryo sac development: a critical building block for successful pollen-pistil interactions.</title>
        <authorList>
            <person name="Liu Y."/>
            <person name="Joly V."/>
            <person name="Sabar M."/>
            <person name="Matton D.P."/>
        </authorList>
    </citation>
    <scope>NUCLEOTIDE SEQUENCE</scope>
</reference>
<evidence type="ECO:0000256" key="1">
    <source>
        <dbReference type="SAM" id="Phobius"/>
    </source>
</evidence>
<dbReference type="EMBL" id="GEDG01014063">
    <property type="protein sequence ID" value="JAP24738.1"/>
    <property type="molecule type" value="Transcribed_RNA"/>
</dbReference>
<feature type="transmembrane region" description="Helical" evidence="1">
    <location>
        <begin position="12"/>
        <end position="27"/>
    </location>
</feature>
<feature type="transmembrane region" description="Helical" evidence="1">
    <location>
        <begin position="39"/>
        <end position="63"/>
    </location>
</feature>
<accession>A0A0V0HWJ7</accession>
<keyword evidence="1" id="KW-0812">Transmembrane</keyword>
<keyword evidence="1" id="KW-0472">Membrane</keyword>
<dbReference type="AlphaFoldDB" id="A0A0V0HWJ7"/>
<evidence type="ECO:0000313" key="2">
    <source>
        <dbReference type="EMBL" id="JAP24738.1"/>
    </source>
</evidence>
<organism evidence="2">
    <name type="scientific">Solanum chacoense</name>
    <name type="common">Chaco potato</name>
    <dbReference type="NCBI Taxonomy" id="4108"/>
    <lineage>
        <taxon>Eukaryota</taxon>
        <taxon>Viridiplantae</taxon>
        <taxon>Streptophyta</taxon>
        <taxon>Embryophyta</taxon>
        <taxon>Tracheophyta</taxon>
        <taxon>Spermatophyta</taxon>
        <taxon>Magnoliopsida</taxon>
        <taxon>eudicotyledons</taxon>
        <taxon>Gunneridae</taxon>
        <taxon>Pentapetalae</taxon>
        <taxon>asterids</taxon>
        <taxon>lamiids</taxon>
        <taxon>Solanales</taxon>
        <taxon>Solanaceae</taxon>
        <taxon>Solanoideae</taxon>
        <taxon>Solaneae</taxon>
        <taxon>Solanum</taxon>
    </lineage>
</organism>
<protein>
    <submittedName>
        <fullName evidence="2">Putative ovule protein</fullName>
    </submittedName>
</protein>